<evidence type="ECO:0000313" key="4">
    <source>
        <dbReference type="EMBL" id="SIO20225.1"/>
    </source>
</evidence>
<dbReference type="Gene3D" id="3.40.710.10">
    <property type="entry name" value="DD-peptidase/beta-lactamase superfamily"/>
    <property type="match status" value="1"/>
</dbReference>
<dbReference type="OrthoDB" id="9775096at2"/>
<name>A0A1N6HKQ8_9LACT</name>
<keyword evidence="2" id="KW-0472">Membrane</keyword>
<accession>A0A1N6HKQ8</accession>
<dbReference type="eggNOG" id="COG2367">
    <property type="taxonomic scope" value="Bacteria"/>
</dbReference>
<proteinExistence type="predicted"/>
<keyword evidence="2" id="KW-0812">Transmembrane</keyword>
<evidence type="ECO:0000256" key="2">
    <source>
        <dbReference type="SAM" id="Phobius"/>
    </source>
</evidence>
<reference evidence="5" key="1">
    <citation type="submission" date="2016-11" db="EMBL/GenBank/DDBJ databases">
        <authorList>
            <person name="Varghese N."/>
            <person name="Submissions S."/>
        </authorList>
    </citation>
    <scope>NUCLEOTIDE SEQUENCE [LARGE SCALE GENOMIC DNA]</scope>
    <source>
        <strain evidence="5">313</strain>
    </source>
</reference>
<dbReference type="GO" id="GO:0030655">
    <property type="term" value="P:beta-lactam antibiotic catabolic process"/>
    <property type="evidence" value="ECO:0007669"/>
    <property type="project" value="InterPro"/>
</dbReference>
<evidence type="ECO:0000313" key="5">
    <source>
        <dbReference type="Proteomes" id="UP000184758"/>
    </source>
</evidence>
<gene>
    <name evidence="4" type="ORF">SAMN05878443_1914</name>
</gene>
<evidence type="ECO:0000256" key="1">
    <source>
        <dbReference type="SAM" id="MobiDB-lite"/>
    </source>
</evidence>
<dbReference type="InterPro" id="IPR012338">
    <property type="entry name" value="Beta-lactam/transpept-like"/>
</dbReference>
<evidence type="ECO:0000259" key="3">
    <source>
        <dbReference type="Pfam" id="PF13354"/>
    </source>
</evidence>
<dbReference type="STRING" id="28230.SAMN05878443_1914"/>
<dbReference type="SUPFAM" id="SSF56601">
    <property type="entry name" value="beta-lactamase/transpeptidase-like"/>
    <property type="match status" value="1"/>
</dbReference>
<keyword evidence="2" id="KW-1133">Transmembrane helix</keyword>
<feature type="region of interest" description="Disordered" evidence="1">
    <location>
        <begin position="47"/>
        <end position="77"/>
    </location>
</feature>
<dbReference type="InterPro" id="IPR045155">
    <property type="entry name" value="Beta-lactam_cat"/>
</dbReference>
<dbReference type="Proteomes" id="UP000184758">
    <property type="component" value="Unassembled WGS sequence"/>
</dbReference>
<dbReference type="InterPro" id="IPR000871">
    <property type="entry name" value="Beta-lactam_class-A"/>
</dbReference>
<keyword evidence="5" id="KW-1185">Reference proteome</keyword>
<dbReference type="EMBL" id="FSRN01000001">
    <property type="protein sequence ID" value="SIO20225.1"/>
    <property type="molecule type" value="Genomic_DNA"/>
</dbReference>
<organism evidence="4 5">
    <name type="scientific">Carnobacterium alterfunditum</name>
    <dbReference type="NCBI Taxonomy" id="28230"/>
    <lineage>
        <taxon>Bacteria</taxon>
        <taxon>Bacillati</taxon>
        <taxon>Bacillota</taxon>
        <taxon>Bacilli</taxon>
        <taxon>Lactobacillales</taxon>
        <taxon>Carnobacteriaceae</taxon>
        <taxon>Carnobacterium</taxon>
    </lineage>
</organism>
<sequence>MVLTGVVIVKQKKRRELKKKVTIALAIIAVFIVALVWITTVNKEQDTTKTNTESQQVEMESKKVSEKDTEVEVSEKEEKVEKVDKTTDAGQALMDETLELNATSPGNVGLVLLNKATDEKIEVNADTVFTSASLYKLYVTYAVLTEVDEGNLSLDTTINEQTMATIDDYLRETITVSSNQTAIALANRLGWDVIEKFVQENGFTETTFNTSNENGVISRGTLQTTPGNVADLLNRLMDGTLLSKTSTDYFMGLLADQQLVYALNTGLADDVTFAHKTGVLDSVSHDAGIITDSDGQDYIVVVMSDGWTYAYDEATPFFIEMGQSIMDYLSAQ</sequence>
<protein>
    <submittedName>
        <fullName evidence="4">Beta-lactamase class A</fullName>
    </submittedName>
</protein>
<feature type="compositionally biased region" description="Basic and acidic residues" evidence="1">
    <location>
        <begin position="59"/>
        <end position="77"/>
    </location>
</feature>
<feature type="transmembrane region" description="Helical" evidence="2">
    <location>
        <begin position="21"/>
        <end position="40"/>
    </location>
</feature>
<feature type="compositionally biased region" description="Polar residues" evidence="1">
    <location>
        <begin position="48"/>
        <end position="58"/>
    </location>
</feature>
<dbReference type="PANTHER" id="PTHR35333">
    <property type="entry name" value="BETA-LACTAMASE"/>
    <property type="match status" value="1"/>
</dbReference>
<dbReference type="GO" id="GO:0046677">
    <property type="term" value="P:response to antibiotic"/>
    <property type="evidence" value="ECO:0007669"/>
    <property type="project" value="InterPro"/>
</dbReference>
<dbReference type="AlphaFoldDB" id="A0A1N6HKQ8"/>
<dbReference type="GO" id="GO:0008800">
    <property type="term" value="F:beta-lactamase activity"/>
    <property type="evidence" value="ECO:0007669"/>
    <property type="project" value="InterPro"/>
</dbReference>
<feature type="domain" description="Beta-lactamase class A catalytic" evidence="3">
    <location>
        <begin position="110"/>
        <end position="303"/>
    </location>
</feature>
<dbReference type="Pfam" id="PF13354">
    <property type="entry name" value="Beta-lactamase2"/>
    <property type="match status" value="1"/>
</dbReference>
<dbReference type="PANTHER" id="PTHR35333:SF3">
    <property type="entry name" value="BETA-LACTAMASE-TYPE TRANSPEPTIDASE FOLD CONTAINING PROTEIN"/>
    <property type="match status" value="1"/>
</dbReference>